<organism evidence="1 2">
    <name type="scientific">Dictyobacter aurantiacus</name>
    <dbReference type="NCBI Taxonomy" id="1936993"/>
    <lineage>
        <taxon>Bacteria</taxon>
        <taxon>Bacillati</taxon>
        <taxon>Chloroflexota</taxon>
        <taxon>Ktedonobacteria</taxon>
        <taxon>Ktedonobacterales</taxon>
        <taxon>Dictyobacteraceae</taxon>
        <taxon>Dictyobacter</taxon>
    </lineage>
</organism>
<evidence type="ECO:0000313" key="2">
    <source>
        <dbReference type="Proteomes" id="UP000287224"/>
    </source>
</evidence>
<dbReference type="OrthoDB" id="150975at2"/>
<name>A0A401ZFB9_9CHLR</name>
<proteinExistence type="predicted"/>
<dbReference type="EMBL" id="BIFQ01000001">
    <property type="protein sequence ID" value="GCE05493.1"/>
    <property type="molecule type" value="Genomic_DNA"/>
</dbReference>
<comment type="caution">
    <text evidence="1">The sequence shown here is derived from an EMBL/GenBank/DDBJ whole genome shotgun (WGS) entry which is preliminary data.</text>
</comment>
<keyword evidence="2" id="KW-1185">Reference proteome</keyword>
<evidence type="ECO:0000313" key="1">
    <source>
        <dbReference type="EMBL" id="GCE05493.1"/>
    </source>
</evidence>
<gene>
    <name evidence="1" type="ORF">KDAU_28220</name>
</gene>
<sequence length="272" mass="30766">MTVPHTWALSFVRERAQLYDYEQLQHFCQQLAEHDCYLALDIEIGFTALWQKYHASAQPKARRGSSVSNLKAGVSENLLYALRTYCQQRQELFTFQLYAMATSDLLRGMTCLVTLAPTEGYILLSVDAERFFYGAPPGLAKYRYWSDLLRITYQCWHPLYIHTFNHAGPAEVNPTWEQVQACELLLLSEFGMLGPELVTKLGGEEHFLSAPAWKIERLDDGGMFLVPEPPSYVKTSIDCSYSAVARHLGFTTAEAAPDEVFVVADDSGSKQE</sequence>
<dbReference type="AlphaFoldDB" id="A0A401ZFB9"/>
<accession>A0A401ZFB9</accession>
<dbReference type="Proteomes" id="UP000287224">
    <property type="component" value="Unassembled WGS sequence"/>
</dbReference>
<protein>
    <submittedName>
        <fullName evidence="1">Uncharacterized protein</fullName>
    </submittedName>
</protein>
<dbReference type="RefSeq" id="WP_126596530.1">
    <property type="nucleotide sequence ID" value="NZ_BIFQ01000001.1"/>
</dbReference>
<reference evidence="2" key="1">
    <citation type="submission" date="2018-12" db="EMBL/GenBank/DDBJ databases">
        <title>Tengunoibacter tsumagoiensis gen. nov., sp. nov., Dictyobacter kobayashii sp. nov., D. alpinus sp. nov., and D. joshuensis sp. nov. and description of Dictyobacteraceae fam. nov. within the order Ktedonobacterales isolated from Tengu-no-mugimeshi.</title>
        <authorList>
            <person name="Wang C.M."/>
            <person name="Zheng Y."/>
            <person name="Sakai Y."/>
            <person name="Toyoda A."/>
            <person name="Minakuchi Y."/>
            <person name="Abe K."/>
            <person name="Yokota A."/>
            <person name="Yabe S."/>
        </authorList>
    </citation>
    <scope>NUCLEOTIDE SEQUENCE [LARGE SCALE GENOMIC DNA]</scope>
    <source>
        <strain evidence="2">S-27</strain>
    </source>
</reference>